<evidence type="ECO:0000313" key="5">
    <source>
        <dbReference type="Proteomes" id="UP000019377"/>
    </source>
</evidence>
<dbReference type="STRING" id="1365824.V5GQ88"/>
<accession>V5GQ88</accession>
<dbReference type="EMBL" id="KI545860">
    <property type="protein sequence ID" value="EST08097.1"/>
    <property type="molecule type" value="Genomic_DNA"/>
</dbReference>
<dbReference type="OrthoDB" id="9975416at2759"/>
<sequence length="182" mass="20691">MTVEPIQFTIRHAQATDAAEIASLGASVFFDSFAHSMPAEDMDNYLKSSYTAERIQSEIEDTHTYLFYVARDDTTNELLGFAQLNRFSDEPCLQIKPPHTIELQRIYTASKAHGRGVGSKLMSQALDYAIAQGFKAIWLGVWEENLKAQKFYLERHAFNKVGDHDFTIGSCVQRDLILERHL</sequence>
<dbReference type="InterPro" id="IPR016181">
    <property type="entry name" value="Acyl_CoA_acyltransferase"/>
</dbReference>
<dbReference type="HOGENOM" id="CLU_013985_18_0_1"/>
<dbReference type="RefSeq" id="XP_016293086.1">
    <property type="nucleotide sequence ID" value="XM_016435370.1"/>
</dbReference>
<dbReference type="GO" id="GO:0016747">
    <property type="term" value="F:acyltransferase activity, transferring groups other than amino-acyl groups"/>
    <property type="evidence" value="ECO:0007669"/>
    <property type="project" value="InterPro"/>
</dbReference>
<protein>
    <recommendedName>
        <fullName evidence="3">N-acetyltransferase domain-containing protein</fullName>
    </recommendedName>
</protein>
<keyword evidence="1" id="KW-0808">Transferase</keyword>
<keyword evidence="2" id="KW-0012">Acyltransferase</keyword>
<evidence type="ECO:0000256" key="2">
    <source>
        <dbReference type="ARBA" id="ARBA00023315"/>
    </source>
</evidence>
<dbReference type="OMA" id="QFFFVYF"/>
<dbReference type="PROSITE" id="PS51186">
    <property type="entry name" value="GNAT"/>
    <property type="match status" value="1"/>
</dbReference>
<dbReference type="SUPFAM" id="SSF55729">
    <property type="entry name" value="Acyl-CoA N-acyltransferases (Nat)"/>
    <property type="match status" value="1"/>
</dbReference>
<gene>
    <name evidence="4" type="ORF">PSEUBRA_SCAF18g04672</name>
</gene>
<proteinExistence type="predicted"/>
<keyword evidence="5" id="KW-1185">Reference proteome</keyword>
<dbReference type="Proteomes" id="UP000019377">
    <property type="component" value="Unassembled WGS sequence"/>
</dbReference>
<reference evidence="5" key="1">
    <citation type="journal article" date="2013" name="Genome Announc.">
        <title>Draft genome sequence of Pseudozyma brasiliensis sp. nov. strain GHG001, a high producer of endo-1,4-xylanase isolated from an insect pest of sugarcane.</title>
        <authorList>
            <person name="Oliveira J.V.D.C."/>
            <person name="dos Santos R.A.C."/>
            <person name="Borges T.A."/>
            <person name="Riano-Pachon D.M."/>
            <person name="Goldman G.H."/>
        </authorList>
    </citation>
    <scope>NUCLEOTIDE SEQUENCE [LARGE SCALE GENOMIC DNA]</scope>
    <source>
        <strain evidence="5">GHG001</strain>
    </source>
</reference>
<dbReference type="InterPro" id="IPR050832">
    <property type="entry name" value="Bact_Acetyltransf"/>
</dbReference>
<feature type="domain" description="N-acetyltransferase" evidence="3">
    <location>
        <begin position="8"/>
        <end position="182"/>
    </location>
</feature>
<dbReference type="InterPro" id="IPR000182">
    <property type="entry name" value="GNAT_dom"/>
</dbReference>
<dbReference type="AlphaFoldDB" id="V5GQ88"/>
<evidence type="ECO:0000259" key="3">
    <source>
        <dbReference type="PROSITE" id="PS51186"/>
    </source>
</evidence>
<dbReference type="GeneID" id="27417990"/>
<dbReference type="eggNOG" id="ENOG502S9A6">
    <property type="taxonomic scope" value="Eukaryota"/>
</dbReference>
<dbReference type="CDD" id="cd04301">
    <property type="entry name" value="NAT_SF"/>
    <property type="match status" value="1"/>
</dbReference>
<name>V5GQ88_KALBG</name>
<dbReference type="Gene3D" id="3.40.630.30">
    <property type="match status" value="1"/>
</dbReference>
<evidence type="ECO:0000256" key="1">
    <source>
        <dbReference type="ARBA" id="ARBA00022679"/>
    </source>
</evidence>
<dbReference type="Pfam" id="PF00583">
    <property type="entry name" value="Acetyltransf_1"/>
    <property type="match status" value="1"/>
</dbReference>
<evidence type="ECO:0000313" key="4">
    <source>
        <dbReference type="EMBL" id="EST08097.1"/>
    </source>
</evidence>
<organism evidence="4 5">
    <name type="scientific">Kalmanozyma brasiliensis (strain GHG001)</name>
    <name type="common">Yeast</name>
    <name type="synonym">Pseudozyma brasiliensis</name>
    <dbReference type="NCBI Taxonomy" id="1365824"/>
    <lineage>
        <taxon>Eukaryota</taxon>
        <taxon>Fungi</taxon>
        <taxon>Dikarya</taxon>
        <taxon>Basidiomycota</taxon>
        <taxon>Ustilaginomycotina</taxon>
        <taxon>Ustilaginomycetes</taxon>
        <taxon>Ustilaginales</taxon>
        <taxon>Ustilaginaceae</taxon>
        <taxon>Kalmanozyma</taxon>
    </lineage>
</organism>
<dbReference type="PANTHER" id="PTHR43877">
    <property type="entry name" value="AMINOALKYLPHOSPHONATE N-ACETYLTRANSFERASE-RELATED-RELATED"/>
    <property type="match status" value="1"/>
</dbReference>